<feature type="coiled-coil region" evidence="1">
    <location>
        <begin position="403"/>
        <end position="532"/>
    </location>
</feature>
<reference evidence="4 5" key="1">
    <citation type="journal article" date="2017" name="Plant Biotechnol. J.">
        <title>A comprehensive draft genome sequence for lupin (Lupinus angustifolius), an emerging health food: insights into plant-microbe interactions and legume evolution.</title>
        <authorList>
            <person name="Hane J.K."/>
            <person name="Ming Y."/>
            <person name="Kamphuis L.G."/>
            <person name="Nelson M.N."/>
            <person name="Garg G."/>
            <person name="Atkins C.A."/>
            <person name="Bayer P.E."/>
            <person name="Bravo A."/>
            <person name="Bringans S."/>
            <person name="Cannon S."/>
            <person name="Edwards D."/>
            <person name="Foley R."/>
            <person name="Gao L.L."/>
            <person name="Harrison M.J."/>
            <person name="Huang W."/>
            <person name="Hurgobin B."/>
            <person name="Li S."/>
            <person name="Liu C.W."/>
            <person name="McGrath A."/>
            <person name="Morahan G."/>
            <person name="Murray J."/>
            <person name="Weller J."/>
            <person name="Jian J."/>
            <person name="Singh K.B."/>
        </authorList>
    </citation>
    <scope>NUCLEOTIDE SEQUENCE [LARGE SCALE GENOMIC DNA]</scope>
    <source>
        <strain evidence="5">cv. Tanjil</strain>
        <tissue evidence="4">Whole plant</tissue>
    </source>
</reference>
<keyword evidence="5" id="KW-1185">Reference proteome</keyword>
<dbReference type="PANTHER" id="PTHR34452">
    <property type="entry name" value="MYOSIN HEAVY CHAIN-RELATED PROTEIN"/>
    <property type="match status" value="1"/>
</dbReference>
<dbReference type="AlphaFoldDB" id="A0A4P1RCK3"/>
<organism evidence="4 5">
    <name type="scientific">Lupinus angustifolius</name>
    <name type="common">Narrow-leaved blue lupine</name>
    <dbReference type="NCBI Taxonomy" id="3871"/>
    <lineage>
        <taxon>Eukaryota</taxon>
        <taxon>Viridiplantae</taxon>
        <taxon>Streptophyta</taxon>
        <taxon>Embryophyta</taxon>
        <taxon>Tracheophyta</taxon>
        <taxon>Spermatophyta</taxon>
        <taxon>Magnoliopsida</taxon>
        <taxon>eudicotyledons</taxon>
        <taxon>Gunneridae</taxon>
        <taxon>Pentapetalae</taxon>
        <taxon>rosids</taxon>
        <taxon>fabids</taxon>
        <taxon>Fabales</taxon>
        <taxon>Fabaceae</taxon>
        <taxon>Papilionoideae</taxon>
        <taxon>50 kb inversion clade</taxon>
        <taxon>genistoids sensu lato</taxon>
        <taxon>core genistoids</taxon>
        <taxon>Genisteae</taxon>
        <taxon>Lupinus</taxon>
    </lineage>
</organism>
<dbReference type="PANTHER" id="PTHR34452:SF14">
    <property type="entry name" value="MYOSIN HEAVY CHAIN, MUSCLE"/>
    <property type="match status" value="1"/>
</dbReference>
<dbReference type="STRING" id="3871.A0A4P1RCK3"/>
<feature type="region of interest" description="Disordered" evidence="2">
    <location>
        <begin position="223"/>
        <end position="245"/>
    </location>
</feature>
<protein>
    <recommendedName>
        <fullName evidence="3">C2 NT-type domain-containing protein</fullName>
    </recommendedName>
</protein>
<evidence type="ECO:0000313" key="4">
    <source>
        <dbReference type="EMBL" id="OIW08021.1"/>
    </source>
</evidence>
<sequence length="933" mass="106959">MFKSWTKKNKITIVFKLQFHATQVPKMKKSTLMIALVPDDVGKPTVKLEKVAIQDGTCTWENPIFESVKLVKDSKSGKLKEKIYHFAVSTGSSKSGFLGEASLDLADFAAQIEPLTVSLPLKFANSGVTLHVSTFYLPPLNREDNGNASLRHQLSYCSIDESYNIEDSCRLLPPLRQNSMPARGTFEAIATKTHMRRRSNTDYSLGSASDGSLVDWTNSLEDNLPRLQEPSDNTTENPKKEVSSLKRQAELSELALESLQKLLEKECSRAQNMSRQIFSLREERDMLKTKYEQVKSQQNLCNETKTSKTLQSEIEDTRLQLEAIKEELVCEKELSVNLRLQLQKTQNSNSELLLAVREFEAMLEQKNKEILENTKGQDNTTELNLLKKIADQNSEIDIYHRQCEQLNDHISELTMKYELLKKENLHITLRFKQGQAQQIMLEDENSTYLATIEQLESQVERLEEKIKKQADEFSESLVCITELENQVNDLERELKLQAENIQEDLHAMECAKIEQEERAIQAEETLRKTRHDNTLTSERFRDECRRLSVEMAMKVEENEKMTIKASAESDELRKQNKLLQEKLQKCNEELRMMTNQNELKQELLDQIDSKGKTIEMMSRELENESEQIEDVQRYSNEKLMIEDYALSKGKSTEKVTKMIMQEDKNEDTILGTLLSEVETFNIQHTELKDSLHKEQVEKENMEKHISKLEGKLMQKKAKFSATEKKLKNKEGQTPATHMNLASRDNECTAPLSSTKEHYKKSKSDMHKELDGTNTTVENSGKGGTLGHSAENKVCLAPHKSEGKTCTANEAILFNYDRDCECHTSELLNELAILKERNKYKESELKEMQDRYSDISLKFAEVEGERQQLALALRNLKNGKRDIFLSGPVFGDGGCADCFSLFCSRIFLGVDLLGWYLETSNTEGLLLFSHDNNF</sequence>
<evidence type="ECO:0000313" key="5">
    <source>
        <dbReference type="Proteomes" id="UP000188354"/>
    </source>
</evidence>
<proteinExistence type="predicted"/>
<evidence type="ECO:0000256" key="2">
    <source>
        <dbReference type="SAM" id="MobiDB-lite"/>
    </source>
</evidence>
<evidence type="ECO:0000256" key="1">
    <source>
        <dbReference type="SAM" id="Coils"/>
    </source>
</evidence>
<feature type="domain" description="C2 NT-type" evidence="3">
    <location>
        <begin position="3"/>
        <end position="138"/>
    </location>
</feature>
<dbReference type="EMBL" id="CM007367">
    <property type="protein sequence ID" value="OIW08021.1"/>
    <property type="molecule type" value="Genomic_DNA"/>
</dbReference>
<dbReference type="InterPro" id="IPR019448">
    <property type="entry name" value="NT-C2"/>
</dbReference>
<feature type="coiled-coil region" evidence="1">
    <location>
        <begin position="569"/>
        <end position="634"/>
    </location>
</feature>
<dbReference type="Gramene" id="OIW08021">
    <property type="protein sequence ID" value="OIW08021"/>
    <property type="gene ID" value="TanjilG_20122"/>
</dbReference>
<feature type="coiled-coil region" evidence="1">
    <location>
        <begin position="830"/>
        <end position="864"/>
    </location>
</feature>
<feature type="region of interest" description="Disordered" evidence="2">
    <location>
        <begin position="723"/>
        <end position="784"/>
    </location>
</feature>
<accession>A0A4P1RCK3</accession>
<dbReference type="PROSITE" id="PS51840">
    <property type="entry name" value="C2_NT"/>
    <property type="match status" value="1"/>
</dbReference>
<evidence type="ECO:0000259" key="3">
    <source>
        <dbReference type="PROSITE" id="PS51840"/>
    </source>
</evidence>
<name>A0A4P1RCK3_LUPAN</name>
<feature type="compositionally biased region" description="Basic and acidic residues" evidence="2">
    <location>
        <begin position="761"/>
        <end position="770"/>
    </location>
</feature>
<dbReference type="Pfam" id="PF10358">
    <property type="entry name" value="NT-C2"/>
    <property type="match status" value="1"/>
</dbReference>
<keyword evidence="1" id="KW-0175">Coiled coil</keyword>
<gene>
    <name evidence="4" type="ORF">TanjilG_20122</name>
</gene>
<dbReference type="Proteomes" id="UP000188354">
    <property type="component" value="Chromosome LG07"/>
</dbReference>